<feature type="transmembrane region" description="Helical" evidence="6">
    <location>
        <begin position="71"/>
        <end position="92"/>
    </location>
</feature>
<evidence type="ECO:0000256" key="1">
    <source>
        <dbReference type="ARBA" id="ARBA00004141"/>
    </source>
</evidence>
<evidence type="ECO:0000259" key="7">
    <source>
        <dbReference type="Pfam" id="PF00892"/>
    </source>
</evidence>
<sequence length="350" mass="35076">MSRVTKSAPIGVAVGDTAATGTSAPAGTIVAGDRDARAGGKAAEGDVDGGRGGAAGVGLAGAGKDAAARGWLNGFIGVLIFSGSLPATRLAVRDFDPLFLTVARASIAGVVALIALLLLRAPRPSRAHAVPLLIVAVGVVIGFPLLTAMALRHVTSAHSIVFIAMLPLSTAAFGVLRGGERPRAAFWVFSVLGSLLVIGFAAAQGLTAAPAGDLLMLAAILVCGLGYAEGAKLSRSLGGWQVICWALVLSLPPMLVVALLTLPATFAGVGAPAWAGLAYVSLFSMLIGFVFWYRGLAQGGIAAVGQLQLLQPLFGLALAAGLLQEPVSAAMLGVTVAVIGCVAGARRCSR</sequence>
<evidence type="ECO:0000256" key="2">
    <source>
        <dbReference type="ARBA" id="ARBA00007362"/>
    </source>
</evidence>
<dbReference type="Proteomes" id="UP000197468">
    <property type="component" value="Unassembled WGS sequence"/>
</dbReference>
<dbReference type="AlphaFoldDB" id="A0A246JMJ7"/>
<evidence type="ECO:0000256" key="3">
    <source>
        <dbReference type="ARBA" id="ARBA00022692"/>
    </source>
</evidence>
<dbReference type="RefSeq" id="WP_088383143.1">
    <property type="nucleotide sequence ID" value="NZ_NIOF01000001.1"/>
</dbReference>
<feature type="transmembrane region" description="Helical" evidence="6">
    <location>
        <begin position="98"/>
        <end position="119"/>
    </location>
</feature>
<comment type="subcellular location">
    <subcellularLocation>
        <location evidence="1">Membrane</location>
        <topology evidence="1">Multi-pass membrane protein</topology>
    </subcellularLocation>
</comment>
<feature type="transmembrane region" description="Helical" evidence="6">
    <location>
        <begin position="184"/>
        <end position="203"/>
    </location>
</feature>
<dbReference type="InterPro" id="IPR050638">
    <property type="entry name" value="AA-Vitamin_Transporters"/>
</dbReference>
<name>A0A246JMJ7_9BURK</name>
<dbReference type="InterPro" id="IPR000620">
    <property type="entry name" value="EamA_dom"/>
</dbReference>
<protein>
    <submittedName>
        <fullName evidence="8">EamA family transporter</fullName>
    </submittedName>
</protein>
<feature type="transmembrane region" description="Helical" evidence="6">
    <location>
        <begin position="240"/>
        <end position="262"/>
    </location>
</feature>
<dbReference type="EMBL" id="NIOF01000001">
    <property type="protein sequence ID" value="OWQ93832.1"/>
    <property type="molecule type" value="Genomic_DNA"/>
</dbReference>
<feature type="domain" description="EamA" evidence="7">
    <location>
        <begin position="212"/>
        <end position="342"/>
    </location>
</feature>
<dbReference type="InterPro" id="IPR037185">
    <property type="entry name" value="EmrE-like"/>
</dbReference>
<keyword evidence="4 6" id="KW-1133">Transmembrane helix</keyword>
<feature type="transmembrane region" description="Helical" evidence="6">
    <location>
        <begin position="157"/>
        <end position="177"/>
    </location>
</feature>
<feature type="transmembrane region" description="Helical" evidence="6">
    <location>
        <begin position="209"/>
        <end position="228"/>
    </location>
</feature>
<evidence type="ECO:0000313" key="8">
    <source>
        <dbReference type="EMBL" id="OWQ93832.1"/>
    </source>
</evidence>
<feature type="transmembrane region" description="Helical" evidence="6">
    <location>
        <begin position="274"/>
        <end position="293"/>
    </location>
</feature>
<dbReference type="SUPFAM" id="SSF103481">
    <property type="entry name" value="Multidrug resistance efflux transporter EmrE"/>
    <property type="match status" value="2"/>
</dbReference>
<keyword evidence="3 6" id="KW-0812">Transmembrane</keyword>
<dbReference type="Pfam" id="PF00892">
    <property type="entry name" value="EamA"/>
    <property type="match status" value="2"/>
</dbReference>
<evidence type="ECO:0000256" key="5">
    <source>
        <dbReference type="ARBA" id="ARBA00023136"/>
    </source>
</evidence>
<feature type="transmembrane region" description="Helical" evidence="6">
    <location>
        <begin position="300"/>
        <end position="321"/>
    </location>
</feature>
<dbReference type="PANTHER" id="PTHR32322:SF2">
    <property type="entry name" value="EAMA DOMAIN-CONTAINING PROTEIN"/>
    <property type="match status" value="1"/>
</dbReference>
<comment type="caution">
    <text evidence="8">The sequence shown here is derived from an EMBL/GenBank/DDBJ whole genome shotgun (WGS) entry which is preliminary data.</text>
</comment>
<proteinExistence type="inferred from homology"/>
<feature type="transmembrane region" description="Helical" evidence="6">
    <location>
        <begin position="327"/>
        <end position="345"/>
    </location>
</feature>
<feature type="transmembrane region" description="Helical" evidence="6">
    <location>
        <begin position="131"/>
        <end position="151"/>
    </location>
</feature>
<evidence type="ECO:0000256" key="4">
    <source>
        <dbReference type="ARBA" id="ARBA00022989"/>
    </source>
</evidence>
<dbReference type="GO" id="GO:0016020">
    <property type="term" value="C:membrane"/>
    <property type="evidence" value="ECO:0007669"/>
    <property type="project" value="UniProtKB-SubCell"/>
</dbReference>
<gene>
    <name evidence="8" type="ORF">CDN99_05195</name>
</gene>
<dbReference type="OrthoDB" id="9784288at2"/>
<keyword evidence="9" id="KW-1185">Reference proteome</keyword>
<reference evidence="8 9" key="1">
    <citation type="journal article" date="2008" name="Int. J. Syst. Evol. Microbiol.">
        <title>Description of Roseateles aquatilis sp. nov. and Roseateles terrae sp. nov., in the class Betaproteobacteria, and emended description of the genus Roseateles.</title>
        <authorList>
            <person name="Gomila M."/>
            <person name="Bowien B."/>
            <person name="Falsen E."/>
            <person name="Moore E.R."/>
            <person name="Lalucat J."/>
        </authorList>
    </citation>
    <scope>NUCLEOTIDE SEQUENCE [LARGE SCALE GENOMIC DNA]</scope>
    <source>
        <strain evidence="8 9">CCUG 48205</strain>
    </source>
</reference>
<dbReference type="PANTHER" id="PTHR32322">
    <property type="entry name" value="INNER MEMBRANE TRANSPORTER"/>
    <property type="match status" value="1"/>
</dbReference>
<organism evidence="8 9">
    <name type="scientific">Roseateles aquatilis</name>
    <dbReference type="NCBI Taxonomy" id="431061"/>
    <lineage>
        <taxon>Bacteria</taxon>
        <taxon>Pseudomonadati</taxon>
        <taxon>Pseudomonadota</taxon>
        <taxon>Betaproteobacteria</taxon>
        <taxon>Burkholderiales</taxon>
        <taxon>Sphaerotilaceae</taxon>
        <taxon>Roseateles</taxon>
    </lineage>
</organism>
<comment type="similarity">
    <text evidence="2">Belongs to the EamA transporter family.</text>
</comment>
<feature type="domain" description="EamA" evidence="7">
    <location>
        <begin position="70"/>
        <end position="194"/>
    </location>
</feature>
<evidence type="ECO:0000256" key="6">
    <source>
        <dbReference type="SAM" id="Phobius"/>
    </source>
</evidence>
<accession>A0A246JMJ7</accession>
<evidence type="ECO:0000313" key="9">
    <source>
        <dbReference type="Proteomes" id="UP000197468"/>
    </source>
</evidence>
<keyword evidence="5 6" id="KW-0472">Membrane</keyword>